<dbReference type="Gene3D" id="2.40.30.270">
    <property type="match status" value="1"/>
</dbReference>
<dbReference type="InterPro" id="IPR056615">
    <property type="entry name" value="FAZ1_C"/>
</dbReference>
<dbReference type="GO" id="GO:0005634">
    <property type="term" value="C:nucleus"/>
    <property type="evidence" value="ECO:0007669"/>
    <property type="project" value="UniProtKB-SubCell"/>
</dbReference>
<evidence type="ECO:0000256" key="2">
    <source>
        <dbReference type="ARBA" id="ARBA00004496"/>
    </source>
</evidence>
<evidence type="ECO:0000313" key="17">
    <source>
        <dbReference type="Proteomes" id="UP000095280"/>
    </source>
</evidence>
<feature type="domain" description="AAA+ ATPase" evidence="16">
    <location>
        <begin position="228"/>
        <end position="587"/>
    </location>
</feature>
<dbReference type="InterPro" id="IPR041677">
    <property type="entry name" value="DNA2/NAM7_AAA_11"/>
</dbReference>
<keyword evidence="6" id="KW-0479">Metal-binding</keyword>
<evidence type="ECO:0000256" key="5">
    <source>
        <dbReference type="ARBA" id="ARBA00022490"/>
    </source>
</evidence>
<feature type="compositionally biased region" description="Low complexity" evidence="14">
    <location>
        <begin position="1333"/>
        <end position="1347"/>
    </location>
</feature>
<comment type="subcellular location">
    <subcellularLocation>
        <location evidence="2">Cytoplasm</location>
    </subcellularLocation>
    <subcellularLocation>
        <location evidence="1">Nucleus</location>
    </subcellularLocation>
</comment>
<dbReference type="SUPFAM" id="SSF47113">
    <property type="entry name" value="Histone-fold"/>
    <property type="match status" value="1"/>
</dbReference>
<dbReference type="InterPro" id="IPR003593">
    <property type="entry name" value="AAA+_ATPase"/>
</dbReference>
<dbReference type="GO" id="GO:0005737">
    <property type="term" value="C:cytoplasm"/>
    <property type="evidence" value="ECO:0007669"/>
    <property type="project" value="UniProtKB-SubCell"/>
</dbReference>
<dbReference type="Pfam" id="PF21138">
    <property type="entry name" value="SMUBP-2_HCS1_1B"/>
    <property type="match status" value="1"/>
</dbReference>
<evidence type="ECO:0000256" key="1">
    <source>
        <dbReference type="ARBA" id="ARBA00004123"/>
    </source>
</evidence>
<comment type="similarity">
    <text evidence="3">Belongs to the DNA2/NAM7 helicase family.</text>
</comment>
<evidence type="ECO:0000256" key="14">
    <source>
        <dbReference type="SAM" id="MobiDB-lite"/>
    </source>
</evidence>
<dbReference type="CDD" id="cd22928">
    <property type="entry name" value="HFD_POLE3_DPB4"/>
    <property type="match status" value="1"/>
</dbReference>
<feature type="compositionally biased region" description="Basic and acidic residues" evidence="14">
    <location>
        <begin position="795"/>
        <end position="843"/>
    </location>
</feature>
<accession>A0A1I8ITD6</accession>
<keyword evidence="7" id="KW-0547">Nucleotide-binding</keyword>
<evidence type="ECO:0000256" key="8">
    <source>
        <dbReference type="ARBA" id="ARBA00022771"/>
    </source>
</evidence>
<dbReference type="SMART" id="SM00154">
    <property type="entry name" value="ZnF_AN1"/>
    <property type="match status" value="1"/>
</dbReference>
<dbReference type="GO" id="GO:0008270">
    <property type="term" value="F:zinc ion binding"/>
    <property type="evidence" value="ECO:0007669"/>
    <property type="project" value="UniProtKB-KW"/>
</dbReference>
<keyword evidence="5" id="KW-0963">Cytoplasm</keyword>
<dbReference type="PANTHER" id="PTHR43788:SF8">
    <property type="entry name" value="DNA-BINDING PROTEIN SMUBP-2"/>
    <property type="match status" value="1"/>
</dbReference>
<evidence type="ECO:0000256" key="7">
    <source>
        <dbReference type="ARBA" id="ARBA00022741"/>
    </source>
</evidence>
<feature type="region of interest" description="Disordered" evidence="14">
    <location>
        <begin position="792"/>
        <end position="968"/>
    </location>
</feature>
<keyword evidence="17" id="KW-1185">Reference proteome</keyword>
<feature type="region of interest" description="Disordered" evidence="14">
    <location>
        <begin position="1333"/>
        <end position="1398"/>
    </location>
</feature>
<dbReference type="Gene3D" id="1.10.20.10">
    <property type="entry name" value="Histone, subunit A"/>
    <property type="match status" value="1"/>
</dbReference>
<evidence type="ECO:0000256" key="12">
    <source>
        <dbReference type="ARBA" id="ARBA00022840"/>
    </source>
</evidence>
<dbReference type="CDD" id="cd18808">
    <property type="entry name" value="SF1_C_Upf1"/>
    <property type="match status" value="1"/>
</dbReference>
<evidence type="ECO:0000256" key="13">
    <source>
        <dbReference type="ARBA" id="ARBA00023242"/>
    </source>
</evidence>
<dbReference type="SMART" id="SM00382">
    <property type="entry name" value="AAA"/>
    <property type="match status" value="1"/>
</dbReference>
<evidence type="ECO:0000313" key="18">
    <source>
        <dbReference type="WBParaSite" id="maker-uti_cns_0016336-snap-gene-0.2-mRNA-1"/>
    </source>
</evidence>
<dbReference type="InterPro" id="IPR035896">
    <property type="entry name" value="AN1-like_Znf"/>
</dbReference>
<evidence type="ECO:0000259" key="16">
    <source>
        <dbReference type="SMART" id="SM00382"/>
    </source>
</evidence>
<dbReference type="Gene3D" id="6.10.250.1010">
    <property type="match status" value="2"/>
</dbReference>
<dbReference type="InterPro" id="IPR003958">
    <property type="entry name" value="CBFA_NFYB_domain"/>
</dbReference>
<dbReference type="GO" id="GO:0005524">
    <property type="term" value="F:ATP binding"/>
    <property type="evidence" value="ECO:0007669"/>
    <property type="project" value="UniProtKB-KW"/>
</dbReference>
<feature type="compositionally biased region" description="Low complexity" evidence="14">
    <location>
        <begin position="1380"/>
        <end position="1397"/>
    </location>
</feature>
<feature type="region of interest" description="Disordered" evidence="14">
    <location>
        <begin position="1411"/>
        <end position="1441"/>
    </location>
</feature>
<dbReference type="WBParaSite" id="maker-uti_cns_0016336-snap-gene-0.2-mRNA-1">
    <property type="protein sequence ID" value="maker-uti_cns_0016336-snap-gene-0.2-mRNA-1"/>
    <property type="gene ID" value="maker-uti_cns_0016336-snap-gene-0.2"/>
</dbReference>
<feature type="compositionally biased region" description="Basic and acidic residues" evidence="14">
    <location>
        <begin position="1416"/>
        <end position="1426"/>
    </location>
</feature>
<dbReference type="Gene3D" id="4.10.1110.10">
    <property type="entry name" value="AN1-like Zinc finger"/>
    <property type="match status" value="1"/>
</dbReference>
<evidence type="ECO:0000256" key="6">
    <source>
        <dbReference type="ARBA" id="ARBA00022723"/>
    </source>
</evidence>
<dbReference type="GO" id="GO:0043139">
    <property type="term" value="F:5'-3' DNA helicase activity"/>
    <property type="evidence" value="ECO:0007669"/>
    <property type="project" value="TreeGrafter"/>
</dbReference>
<feature type="region of interest" description="Disordered" evidence="14">
    <location>
        <begin position="546"/>
        <end position="567"/>
    </location>
</feature>
<keyword evidence="10" id="KW-0347">Helicase</keyword>
<dbReference type="Gene3D" id="3.40.50.300">
    <property type="entry name" value="P-loop containing nucleotide triphosphate hydrolases"/>
    <property type="match status" value="2"/>
</dbReference>
<dbReference type="InterPro" id="IPR047187">
    <property type="entry name" value="SF1_C_Upf1"/>
</dbReference>
<dbReference type="Pfam" id="PF13086">
    <property type="entry name" value="AAA_11"/>
    <property type="match status" value="1"/>
</dbReference>
<dbReference type="GO" id="GO:0016787">
    <property type="term" value="F:hydrolase activity"/>
    <property type="evidence" value="ECO:0007669"/>
    <property type="project" value="UniProtKB-KW"/>
</dbReference>
<dbReference type="PANTHER" id="PTHR43788">
    <property type="entry name" value="DNA2/NAM7 HELICASE FAMILY MEMBER"/>
    <property type="match status" value="1"/>
</dbReference>
<evidence type="ECO:0000256" key="11">
    <source>
        <dbReference type="ARBA" id="ARBA00022833"/>
    </source>
</evidence>
<name>A0A1I8ITD6_9PLAT</name>
<dbReference type="Pfam" id="PF13087">
    <property type="entry name" value="AAA_12"/>
    <property type="match status" value="1"/>
</dbReference>
<sequence length="1458" mass="157023">MKIFHSEQIKTMEQLEEFVQRQLELVSLERQEEMAAEQDLLKSSARALQDKGLALHKIYLASQATGMYGRRVLEFETYQRAKDLPSHSIAPGDIVGIFHSQQEQQQIGSGIVTKVLARAVCVAMETDQASSAASSGDGQLEVGYKYSVVKLGSDVTFKRLKKGLLALLQKPPSLADLLLGERSLAPTRDLPPPSGESTAASGSSRGVSYFNPHLDESQRAAVELGLRRSDLVMIHGPPGTGKTTTVVELVRQLVARGERLLCCAPSNTAVDNLAERLIASGVRCVRLGHPARQLPQVVEHSLDALLARSEDRRIIADVRADIDKLLSGGRNRRIGAELRNLRSELRQREANCVKAILTRAQAVLCTLTVGGLNDDSTLKEIQFDATVIDEPRKRPAGWRCPRAPKCILAGDPYQLPPTVRSERAVAAGFAVTLMERLLPRSAEATQLLTVQYRMHRDIMLWSSEAFYSNQLIAHQSVAGHRLADLPGFAAVSDGVENDDEFPPLLLVDTAGCDLAELESDDSEMSKANTGEAAIVAAARIGPGYQRSRSVRHSRDQSNTFDLPFNSSSNSSPLRPAICKSVEVRSVDGFQGREKEAVIISLVRSNRKGIVGFLSEHRRLNVAVTRARRHLCVIGDCDTVGRGDSVLAGFVQYLLTNAKVRSASEFAHVLDAGGQSQKQQQKCGNNKKQQKLDKEAKEARIEQLINVIRLLANYSLDNLSSAAAAVGVAFVPTEDGGELRFLGLNPYERARLHEECERIGGLQHRSVDDDAANSAGEGGGRVLLVSKVSGATADKMATESDKTAAESDKTATESDKMATESDKTAAESDKTATESDKMATESDKMASGSDKMVSESDKTAAESDKTATESDKMATESDKMASGSDKMVSESDKMATESDKTASESDKTATESDKMATESDKTASESDKMATESDKMATESDKMATESDQMSAAGNAKVDPLSSGPVANDATDCPVCGKPVPPGNAELHRVACDRAMRNRQLRAAVDGASAAVESAGAVGGKKGSQKKTGVVLGVASNQKSDGSAIKKQQANKKKQQAEAVDNNTEEDFDALLAEFAAMDSVCGYPDCKTPVRTVGHGCAHCRRRYCFSHFVPEVHGCGQAAREAARRVASGSATSGPVAPPKSNREAVRRAQLHRRLEARLDDMEQSRRPARRCAPELTMVSVFQSEETGPTFEQLGLPQAVLNRLIKSSLPDSASVAKDARKLIGDCAIAFALRLTAAANDVMLAEAARQHRSTRGRVFRKQPLNSKKAAAPQGRKTMTAADVELALVEAEFEAFLPAVRECLERLRTRGRGAADEADAEDAELEQDPLADFETLNTNNNNVSNDANSGPTATLDDLDDIMNAVVSGTDDKEGDTSQASPVEPVMTPVPPVKQVQQPRRSYVDALVQFHAPSSSCDEDKAGSKDADDTPVAAEVSDNSKPWSVPNNVVSFEADTIEFL</sequence>
<protein>
    <recommendedName>
        <fullName evidence="4">DNA helicase</fullName>
        <ecNumber evidence="4">3.6.4.12</ecNumber>
    </recommendedName>
</protein>
<dbReference type="EC" id="3.6.4.12" evidence="4"/>
<evidence type="ECO:0000256" key="3">
    <source>
        <dbReference type="ARBA" id="ARBA00007913"/>
    </source>
</evidence>
<evidence type="ECO:0000256" key="4">
    <source>
        <dbReference type="ARBA" id="ARBA00012551"/>
    </source>
</evidence>
<dbReference type="InterPro" id="IPR048761">
    <property type="entry name" value="SMUBP-2_HCS1_1B"/>
</dbReference>
<dbReference type="InterPro" id="IPR050534">
    <property type="entry name" value="Coronavir_polyprotein_1ab"/>
</dbReference>
<dbReference type="GO" id="GO:0046982">
    <property type="term" value="F:protein heterodimerization activity"/>
    <property type="evidence" value="ECO:0007669"/>
    <property type="project" value="InterPro"/>
</dbReference>
<dbReference type="InterPro" id="IPR009072">
    <property type="entry name" value="Histone-fold"/>
</dbReference>
<proteinExistence type="inferred from homology"/>
<dbReference type="Pfam" id="PF00808">
    <property type="entry name" value="CBFD_NFYB_HMF"/>
    <property type="match status" value="1"/>
</dbReference>
<dbReference type="GO" id="GO:0003723">
    <property type="term" value="F:RNA binding"/>
    <property type="evidence" value="ECO:0007669"/>
    <property type="project" value="InterPro"/>
</dbReference>
<feature type="domain" description="AN1-type" evidence="15">
    <location>
        <begin position="1081"/>
        <end position="1121"/>
    </location>
</feature>
<keyword evidence="13" id="KW-0539">Nucleus</keyword>
<feature type="region of interest" description="Disordered" evidence="14">
    <location>
        <begin position="1037"/>
        <end position="1060"/>
    </location>
</feature>
<dbReference type="SUPFAM" id="SSF118310">
    <property type="entry name" value="AN1-like Zinc finger"/>
    <property type="match status" value="1"/>
</dbReference>
<evidence type="ECO:0000256" key="9">
    <source>
        <dbReference type="ARBA" id="ARBA00022801"/>
    </source>
</evidence>
<evidence type="ECO:0000256" key="10">
    <source>
        <dbReference type="ARBA" id="ARBA00022806"/>
    </source>
</evidence>
<dbReference type="InterPro" id="IPR000058">
    <property type="entry name" value="Znf_AN1"/>
</dbReference>
<reference evidence="18" key="1">
    <citation type="submission" date="2016-11" db="UniProtKB">
        <authorList>
            <consortium name="WormBaseParasite"/>
        </authorList>
    </citation>
    <scope>IDENTIFICATION</scope>
</reference>
<feature type="compositionally biased region" description="Basic and acidic residues" evidence="14">
    <location>
        <begin position="851"/>
        <end position="878"/>
    </location>
</feature>
<dbReference type="InterPro" id="IPR027417">
    <property type="entry name" value="P-loop_NTPase"/>
</dbReference>
<feature type="compositionally biased region" description="Polar residues" evidence="14">
    <location>
        <begin position="195"/>
        <end position="206"/>
    </location>
</feature>
<dbReference type="Pfam" id="PF23404">
    <property type="entry name" value="FAZ1_C"/>
    <property type="match status" value="1"/>
</dbReference>
<keyword evidence="12" id="KW-0067">ATP-binding</keyword>
<feature type="region of interest" description="Disordered" evidence="14">
    <location>
        <begin position="185"/>
        <end position="208"/>
    </location>
</feature>
<feature type="region of interest" description="Disordered" evidence="14">
    <location>
        <begin position="1127"/>
        <end position="1146"/>
    </location>
</feature>
<dbReference type="Proteomes" id="UP000095280">
    <property type="component" value="Unplaced"/>
</dbReference>
<keyword evidence="9" id="KW-0378">Hydrolase</keyword>
<keyword evidence="11" id="KW-0862">Zinc</keyword>
<dbReference type="SUPFAM" id="SSF52540">
    <property type="entry name" value="P-loop containing nucleoside triphosphate hydrolases"/>
    <property type="match status" value="1"/>
</dbReference>
<feature type="compositionally biased region" description="Basic and acidic residues" evidence="14">
    <location>
        <begin position="886"/>
        <end position="944"/>
    </location>
</feature>
<keyword evidence="8" id="KW-0863">Zinc-finger</keyword>
<evidence type="ECO:0000259" key="15">
    <source>
        <dbReference type="SMART" id="SM00154"/>
    </source>
</evidence>
<feature type="region of interest" description="Disordered" evidence="14">
    <location>
        <begin position="1252"/>
        <end position="1276"/>
    </location>
</feature>
<organism evidence="17 18">
    <name type="scientific">Macrostomum lignano</name>
    <dbReference type="NCBI Taxonomy" id="282301"/>
    <lineage>
        <taxon>Eukaryota</taxon>
        <taxon>Metazoa</taxon>
        <taxon>Spiralia</taxon>
        <taxon>Lophotrochozoa</taxon>
        <taxon>Platyhelminthes</taxon>
        <taxon>Rhabditophora</taxon>
        <taxon>Macrostomorpha</taxon>
        <taxon>Macrostomida</taxon>
        <taxon>Macrostomidae</taxon>
        <taxon>Macrostomum</taxon>
    </lineage>
</organism>
<dbReference type="InterPro" id="IPR041679">
    <property type="entry name" value="DNA2/NAM7-like_C"/>
</dbReference>